<evidence type="ECO:0000256" key="1">
    <source>
        <dbReference type="SAM" id="Phobius"/>
    </source>
</evidence>
<protein>
    <recommendedName>
        <fullName evidence="5">Methyltransferase</fullName>
    </recommendedName>
</protein>
<reference evidence="3 4" key="1">
    <citation type="submission" date="2024-06" db="EMBL/GenBank/DDBJ databases">
        <title>Sorghum-associated microbial communities from plants grown in Nebraska, USA.</title>
        <authorList>
            <person name="Schachtman D."/>
        </authorList>
    </citation>
    <scope>NUCLEOTIDE SEQUENCE [LARGE SCALE GENOMIC DNA]</scope>
    <source>
        <strain evidence="3 4">1073</strain>
    </source>
</reference>
<name>A0ABV2JP99_9GAMM</name>
<dbReference type="SUPFAM" id="SSF57987">
    <property type="entry name" value="Inovirus (filamentous phage) major coat protein"/>
    <property type="match status" value="1"/>
</dbReference>
<feature type="signal peptide" evidence="2">
    <location>
        <begin position="1"/>
        <end position="27"/>
    </location>
</feature>
<dbReference type="EMBL" id="JBEPMU010000001">
    <property type="protein sequence ID" value="MET3650662.1"/>
    <property type="molecule type" value="Genomic_DNA"/>
</dbReference>
<evidence type="ECO:0000313" key="3">
    <source>
        <dbReference type="EMBL" id="MET3650662.1"/>
    </source>
</evidence>
<organism evidence="3 4">
    <name type="scientific">Dyella japonica</name>
    <dbReference type="NCBI Taxonomy" id="231455"/>
    <lineage>
        <taxon>Bacteria</taxon>
        <taxon>Pseudomonadati</taxon>
        <taxon>Pseudomonadota</taxon>
        <taxon>Gammaproteobacteria</taxon>
        <taxon>Lysobacterales</taxon>
        <taxon>Rhodanobacteraceae</taxon>
        <taxon>Dyella</taxon>
    </lineage>
</organism>
<keyword evidence="1" id="KW-0812">Transmembrane</keyword>
<evidence type="ECO:0000256" key="2">
    <source>
        <dbReference type="SAM" id="SignalP"/>
    </source>
</evidence>
<keyword evidence="2" id="KW-0732">Signal</keyword>
<keyword evidence="4" id="KW-1185">Reference proteome</keyword>
<dbReference type="Pfam" id="PF05356">
    <property type="entry name" value="Phage_Coat_B"/>
    <property type="match status" value="1"/>
</dbReference>
<feature type="chain" id="PRO_5046475141" description="Methyltransferase" evidence="2">
    <location>
        <begin position="28"/>
        <end position="70"/>
    </location>
</feature>
<comment type="caution">
    <text evidence="3">The sequence shown here is derived from an EMBL/GenBank/DDBJ whole genome shotgun (WGS) entry which is preliminary data.</text>
</comment>
<gene>
    <name evidence="3" type="ORF">ABIC75_000364</name>
</gene>
<dbReference type="InterPro" id="IPR008020">
    <property type="entry name" value="G8P"/>
</dbReference>
<dbReference type="RefSeq" id="WP_354012152.1">
    <property type="nucleotide sequence ID" value="NZ_JBEPMU010000001.1"/>
</dbReference>
<evidence type="ECO:0008006" key="5">
    <source>
        <dbReference type="Google" id="ProtNLM"/>
    </source>
</evidence>
<keyword evidence="1" id="KW-1133">Transmembrane helix</keyword>
<sequence length="70" mass="6839">MKKNSNSKLYAGAALASTALAGGAAMADGIDVSSIVTLIGTVATAAGLIGVAVLAMHYGIKAYKWVKGAG</sequence>
<dbReference type="Proteomes" id="UP001549184">
    <property type="component" value="Unassembled WGS sequence"/>
</dbReference>
<accession>A0ABV2JP99</accession>
<evidence type="ECO:0000313" key="4">
    <source>
        <dbReference type="Proteomes" id="UP001549184"/>
    </source>
</evidence>
<proteinExistence type="predicted"/>
<feature type="transmembrane region" description="Helical" evidence="1">
    <location>
        <begin position="37"/>
        <end position="60"/>
    </location>
</feature>
<keyword evidence="1" id="KW-0472">Membrane</keyword>